<reference evidence="12" key="1">
    <citation type="submission" date="2021-07" db="EMBL/GenBank/DDBJ databases">
        <authorList>
            <person name="Branca A.L. A."/>
        </authorList>
    </citation>
    <scope>NUCLEOTIDE SEQUENCE</scope>
</reference>
<comment type="similarity">
    <text evidence="2 10">Belongs to the glutamate--cysteine ligase type 3 family.</text>
</comment>
<evidence type="ECO:0000256" key="8">
    <source>
        <dbReference type="ARBA" id="ARBA00030585"/>
    </source>
</evidence>
<comment type="catalytic activity">
    <reaction evidence="10">
        <text>L-cysteine + L-glutamate + ATP = gamma-L-glutamyl-L-cysteine + ADP + phosphate + H(+)</text>
        <dbReference type="Rhea" id="RHEA:13285"/>
        <dbReference type="ChEBI" id="CHEBI:15378"/>
        <dbReference type="ChEBI" id="CHEBI:29985"/>
        <dbReference type="ChEBI" id="CHEBI:30616"/>
        <dbReference type="ChEBI" id="CHEBI:35235"/>
        <dbReference type="ChEBI" id="CHEBI:43474"/>
        <dbReference type="ChEBI" id="CHEBI:58173"/>
        <dbReference type="ChEBI" id="CHEBI:456216"/>
        <dbReference type="EC" id="6.3.2.2"/>
    </reaction>
</comment>
<dbReference type="AlphaFoldDB" id="A0A9W4MN55"/>
<dbReference type="EMBL" id="CAJVOS010000016">
    <property type="protein sequence ID" value="CAG8038855.1"/>
    <property type="molecule type" value="Genomic_DNA"/>
</dbReference>
<comment type="caution">
    <text evidence="12">The sequence shown here is derived from an EMBL/GenBank/DDBJ whole genome shotgun (WGS) entry which is preliminary data.</text>
</comment>
<dbReference type="EC" id="6.3.2.2" evidence="3 10"/>
<keyword evidence="5 10" id="KW-0317">Glutathione biosynthesis</keyword>
<name>A0A9W4MN55_PENOL</name>
<evidence type="ECO:0000313" key="13">
    <source>
        <dbReference type="Proteomes" id="UP001153618"/>
    </source>
</evidence>
<evidence type="ECO:0000256" key="2">
    <source>
        <dbReference type="ARBA" id="ARBA00008100"/>
    </source>
</evidence>
<keyword evidence="7 10" id="KW-0067">ATP-binding</keyword>
<evidence type="ECO:0000256" key="9">
    <source>
        <dbReference type="ARBA" id="ARBA00032122"/>
    </source>
</evidence>
<keyword evidence="6 10" id="KW-0547">Nucleotide-binding</keyword>
<evidence type="ECO:0000256" key="1">
    <source>
        <dbReference type="ARBA" id="ARBA00005006"/>
    </source>
</evidence>
<dbReference type="InterPro" id="IPR014746">
    <property type="entry name" value="Gln_synth/guanido_kin_cat_dom"/>
</dbReference>
<evidence type="ECO:0000256" key="3">
    <source>
        <dbReference type="ARBA" id="ARBA00012220"/>
    </source>
</evidence>
<dbReference type="SUPFAM" id="SSF55931">
    <property type="entry name" value="Glutamine synthetase/guanido kinase"/>
    <property type="match status" value="1"/>
</dbReference>
<dbReference type="GO" id="GO:0004357">
    <property type="term" value="F:glutamate-cysteine ligase activity"/>
    <property type="evidence" value="ECO:0007669"/>
    <property type="project" value="UniProtKB-UniRule"/>
</dbReference>
<organism evidence="12 13">
    <name type="scientific">Penicillium olsonii</name>
    <dbReference type="NCBI Taxonomy" id="99116"/>
    <lineage>
        <taxon>Eukaryota</taxon>
        <taxon>Fungi</taxon>
        <taxon>Dikarya</taxon>
        <taxon>Ascomycota</taxon>
        <taxon>Pezizomycotina</taxon>
        <taxon>Eurotiomycetes</taxon>
        <taxon>Eurotiomycetidae</taxon>
        <taxon>Eurotiales</taxon>
        <taxon>Aspergillaceae</taxon>
        <taxon>Penicillium</taxon>
    </lineage>
</organism>
<dbReference type="GO" id="GO:0005524">
    <property type="term" value="F:ATP binding"/>
    <property type="evidence" value="ECO:0007669"/>
    <property type="project" value="UniProtKB-UniRule"/>
</dbReference>
<dbReference type="Gene3D" id="1.10.8.960">
    <property type="match status" value="1"/>
</dbReference>
<evidence type="ECO:0000256" key="11">
    <source>
        <dbReference type="SAM" id="MobiDB-lite"/>
    </source>
</evidence>
<keyword evidence="13" id="KW-1185">Reference proteome</keyword>
<dbReference type="InterPro" id="IPR004308">
    <property type="entry name" value="GCS"/>
</dbReference>
<dbReference type="Pfam" id="PF03074">
    <property type="entry name" value="GCS"/>
    <property type="match status" value="1"/>
</dbReference>
<dbReference type="Gene3D" id="3.30.590.50">
    <property type="match status" value="2"/>
</dbReference>
<evidence type="ECO:0000256" key="5">
    <source>
        <dbReference type="ARBA" id="ARBA00022684"/>
    </source>
</evidence>
<accession>A0A9W4MN55</accession>
<evidence type="ECO:0000313" key="12">
    <source>
        <dbReference type="EMBL" id="CAG8038855.1"/>
    </source>
</evidence>
<comment type="pathway">
    <text evidence="1 10">Sulfur metabolism; glutathione biosynthesis; glutathione from L-cysteine and L-glutamate: step 1/2.</text>
</comment>
<dbReference type="PANTHER" id="PTHR11164">
    <property type="entry name" value="GLUTAMATE CYSTEINE LIGASE"/>
    <property type="match status" value="1"/>
</dbReference>
<dbReference type="PANTHER" id="PTHR11164:SF0">
    <property type="entry name" value="GLUTAMATE--CYSTEINE LIGASE CATALYTIC SUBUNIT"/>
    <property type="match status" value="1"/>
</dbReference>
<proteinExistence type="inferred from homology"/>
<dbReference type="Proteomes" id="UP001153618">
    <property type="component" value="Unassembled WGS sequence"/>
</dbReference>
<dbReference type="OrthoDB" id="7939818at2759"/>
<evidence type="ECO:0000256" key="4">
    <source>
        <dbReference type="ARBA" id="ARBA00022598"/>
    </source>
</evidence>
<evidence type="ECO:0000256" key="6">
    <source>
        <dbReference type="ARBA" id="ARBA00022741"/>
    </source>
</evidence>
<protein>
    <recommendedName>
        <fullName evidence="3 10">Glutamate--cysteine ligase</fullName>
        <ecNumber evidence="3 10">6.3.2.2</ecNumber>
    </recommendedName>
    <alternativeName>
        <fullName evidence="9 10">Gamma-ECS</fullName>
    </alternativeName>
    <alternativeName>
        <fullName evidence="8 10">Gamma-glutamylcysteine synthetase</fullName>
    </alternativeName>
</protein>
<feature type="region of interest" description="Disordered" evidence="11">
    <location>
        <begin position="491"/>
        <end position="512"/>
    </location>
</feature>
<evidence type="ECO:0000256" key="10">
    <source>
        <dbReference type="RuleBase" id="RU367135"/>
    </source>
</evidence>
<gene>
    <name evidence="12" type="ORF">POLS_LOCUS2918</name>
</gene>
<dbReference type="GO" id="GO:0006750">
    <property type="term" value="P:glutathione biosynthetic process"/>
    <property type="evidence" value="ECO:0007669"/>
    <property type="project" value="UniProtKB-UniRule"/>
</dbReference>
<keyword evidence="4 10" id="KW-0436">Ligase</keyword>
<evidence type="ECO:0000256" key="7">
    <source>
        <dbReference type="ARBA" id="ARBA00022840"/>
    </source>
</evidence>
<sequence length="621" mass="70236">MGCTTADKDAQFIGIWRISRHFGATKYAATSLGKNQRSNHALQIEYLLVSLDRQNKTATVSLKQPEILKKWEELYQNSQMTSELHPESMIFMVEGVAEPPYGDNFKSMLPVEKDMRDRRAALQACLGLDELPLTIPMFPRLGAGKFTTPEPMSSKRLYSHAMSEDLFSHFERSKVLSDNLRGRRGTIAGANIPVFQDKNTARSLKDQSLDWSHIKEETPASFPGPAPNCVYVDHFSWSGGACGLQATFQAKNIREARSLHDQLCPLSSLMLALTAGSPCYKGYLVDTECRWHVTNALNDDRSMEEITSQSKMGENSIASQMRWSFSPMYAGHGDNQLNEYQSYGNGNTEDLALLEKAGMDTDLARFFAHMLKFDHLVVDPNHLEPDSPSDTYHFRALIGSMWPDIRFKPPPDGSDIGWRVEFRPMEVQMTDFENAAFVVFMALMRRAISYFDLNFYLPMELVAENMRRAVMRDAVNQQKFWFRENVLPGECPPGSPLSGHETDDSNSGDGHREMSLKEIMCGSDENPRGSSDPFPGLIYLVHSMLDAVNVDRHTRNVLDGYLEFVAKRASGELWTTAKWMRHFVQTHDKYQADSVVSEEICYDLICAIEDITMGRARGPTF</sequence>